<reference evidence="3" key="1">
    <citation type="submission" date="2010-04" db="EMBL/GenBank/DDBJ databases">
        <title>Complete genome sequence of Nitrosococcus halophilus Nc4, a salt-adapted, aerobic obligate ammonia-oxidizing sulfur purple bacterium.</title>
        <authorList>
            <consortium name="US DOE Joint Genome Institute"/>
            <person name="Campbell M.A."/>
            <person name="Malfatti S.A."/>
            <person name="Chain P.S.G."/>
            <person name="Heidelberg J.F."/>
            <person name="Ward B.B."/>
            <person name="Klotz M.G."/>
        </authorList>
    </citation>
    <scope>NUCLEOTIDE SEQUENCE [LARGE SCALE GENOMIC DNA]</scope>
    <source>
        <strain evidence="3">Nc4</strain>
    </source>
</reference>
<dbReference type="KEGG" id="nhl:Nhal_2837"/>
<dbReference type="OrthoDB" id="9794403at2"/>
<dbReference type="PANTHER" id="PTHR36966">
    <property type="entry name" value="REP-ASSOCIATED TYROSINE TRANSPOSASE"/>
    <property type="match status" value="1"/>
</dbReference>
<dbReference type="PANTHER" id="PTHR36966:SF1">
    <property type="entry name" value="REP-ASSOCIATED TYROSINE TRANSPOSASE"/>
    <property type="match status" value="1"/>
</dbReference>
<name>D5BXZ1_NITHN</name>
<dbReference type="Gene3D" id="3.30.70.1290">
    <property type="entry name" value="Transposase IS200-like"/>
    <property type="match status" value="1"/>
</dbReference>
<dbReference type="InterPro" id="IPR052715">
    <property type="entry name" value="RAYT_transposase"/>
</dbReference>
<dbReference type="SUPFAM" id="SSF143422">
    <property type="entry name" value="Transposase IS200-like"/>
    <property type="match status" value="1"/>
</dbReference>
<sequence>MPNYRRLYIEGGAYFFTVVTYERRPLFADEDTVLQLKQAFRHVKAQLPFVMEAIVVLPDHFHAVWRLPPGDSDYSERWRRIKYRFSLQFEGLSSCSSSRRRRREKRVWQRRFWEHILRDEEDYRRHLDYIHYNPVKHGYAVAPREWPYSSFRRFVQWGVYSPDWGESMPHSLQGLELE</sequence>
<organism evidence="2 3">
    <name type="scientific">Nitrosococcus halophilus (strain Nc4)</name>
    <dbReference type="NCBI Taxonomy" id="472759"/>
    <lineage>
        <taxon>Bacteria</taxon>
        <taxon>Pseudomonadati</taxon>
        <taxon>Pseudomonadota</taxon>
        <taxon>Gammaproteobacteria</taxon>
        <taxon>Chromatiales</taxon>
        <taxon>Chromatiaceae</taxon>
        <taxon>Nitrosococcus</taxon>
    </lineage>
</organism>
<dbReference type="InterPro" id="IPR002686">
    <property type="entry name" value="Transposase_17"/>
</dbReference>
<dbReference type="AlphaFoldDB" id="D5BXZ1"/>
<gene>
    <name evidence="2" type="ordered locus">Nhal_2837</name>
</gene>
<evidence type="ECO:0000313" key="3">
    <source>
        <dbReference type="Proteomes" id="UP000001844"/>
    </source>
</evidence>
<dbReference type="GO" id="GO:0006313">
    <property type="term" value="P:DNA transposition"/>
    <property type="evidence" value="ECO:0007669"/>
    <property type="project" value="InterPro"/>
</dbReference>
<evidence type="ECO:0000259" key="1">
    <source>
        <dbReference type="SMART" id="SM01321"/>
    </source>
</evidence>
<dbReference type="RefSeq" id="WP_013033757.1">
    <property type="nucleotide sequence ID" value="NC_013960.1"/>
</dbReference>
<dbReference type="eggNOG" id="COG1943">
    <property type="taxonomic scope" value="Bacteria"/>
</dbReference>
<dbReference type="Pfam" id="PF01797">
    <property type="entry name" value="Y1_Tnp"/>
    <property type="match status" value="1"/>
</dbReference>
<accession>D5BXZ1</accession>
<dbReference type="EMBL" id="CP001798">
    <property type="protein sequence ID" value="ADE15902.1"/>
    <property type="molecule type" value="Genomic_DNA"/>
</dbReference>
<evidence type="ECO:0000313" key="2">
    <source>
        <dbReference type="EMBL" id="ADE15902.1"/>
    </source>
</evidence>
<feature type="domain" description="Transposase IS200-like" evidence="1">
    <location>
        <begin position="9"/>
        <end position="133"/>
    </location>
</feature>
<keyword evidence="3" id="KW-1185">Reference proteome</keyword>
<dbReference type="NCBIfam" id="NF047646">
    <property type="entry name" value="REP_Tyr_transpos"/>
    <property type="match status" value="1"/>
</dbReference>
<dbReference type="SMART" id="SM01321">
    <property type="entry name" value="Y1_Tnp"/>
    <property type="match status" value="1"/>
</dbReference>
<dbReference type="Proteomes" id="UP000001844">
    <property type="component" value="Chromosome"/>
</dbReference>
<dbReference type="InterPro" id="IPR036515">
    <property type="entry name" value="Transposase_17_sf"/>
</dbReference>
<dbReference type="HOGENOM" id="CLU_068226_6_0_6"/>
<proteinExistence type="predicted"/>
<dbReference type="GO" id="GO:0043565">
    <property type="term" value="F:sequence-specific DNA binding"/>
    <property type="evidence" value="ECO:0007669"/>
    <property type="project" value="TreeGrafter"/>
</dbReference>
<dbReference type="STRING" id="472759.Nhal_2837"/>
<protein>
    <recommendedName>
        <fullName evidence="1">Transposase IS200-like domain-containing protein</fullName>
    </recommendedName>
</protein>
<dbReference type="GO" id="GO:0004803">
    <property type="term" value="F:transposase activity"/>
    <property type="evidence" value="ECO:0007669"/>
    <property type="project" value="InterPro"/>
</dbReference>